<reference evidence="2" key="1">
    <citation type="submission" date="2016-11" db="UniProtKB">
        <authorList>
            <consortium name="WormBaseParasite"/>
        </authorList>
    </citation>
    <scope>IDENTIFICATION</scope>
</reference>
<protein>
    <submittedName>
        <fullName evidence="2">Ras-associating domain-containing protein</fullName>
    </submittedName>
</protein>
<dbReference type="AlphaFoldDB" id="A0A1I8GA90"/>
<organism evidence="1 2">
    <name type="scientific">Macrostomum lignano</name>
    <dbReference type="NCBI Taxonomy" id="282301"/>
    <lineage>
        <taxon>Eukaryota</taxon>
        <taxon>Metazoa</taxon>
        <taxon>Spiralia</taxon>
        <taxon>Lophotrochozoa</taxon>
        <taxon>Platyhelminthes</taxon>
        <taxon>Rhabditophora</taxon>
        <taxon>Macrostomorpha</taxon>
        <taxon>Macrostomida</taxon>
        <taxon>Macrostomidae</taxon>
        <taxon>Macrostomum</taxon>
    </lineage>
</organism>
<sequence length="93" mass="10671">MFSLRMLNSNNLESGVSFHSQPLQDAAVLLRNASEKTREDFEQEIQRKLEQEATKPAGFQTTIQGQLCIYKLKAASVPRFLQHLSGRRPFRHV</sequence>
<name>A0A1I8GA90_9PLAT</name>
<proteinExistence type="predicted"/>
<evidence type="ECO:0000313" key="1">
    <source>
        <dbReference type="Proteomes" id="UP000095280"/>
    </source>
</evidence>
<keyword evidence="1" id="KW-1185">Reference proteome</keyword>
<dbReference type="WBParaSite" id="maker-uti_cns_0001338-snap-gene-0.14-mRNA-1">
    <property type="protein sequence ID" value="maker-uti_cns_0001338-snap-gene-0.14-mRNA-1"/>
    <property type="gene ID" value="maker-uti_cns_0001338-snap-gene-0.14"/>
</dbReference>
<dbReference type="Proteomes" id="UP000095280">
    <property type="component" value="Unplaced"/>
</dbReference>
<accession>A0A1I8GA90</accession>
<evidence type="ECO:0000313" key="2">
    <source>
        <dbReference type="WBParaSite" id="maker-uti_cns_0001338-snap-gene-0.14-mRNA-1"/>
    </source>
</evidence>